<feature type="domain" description="U-box" evidence="3">
    <location>
        <begin position="207"/>
        <end position="280"/>
    </location>
</feature>
<dbReference type="Gene3D" id="3.30.40.10">
    <property type="entry name" value="Zinc/RING finger domain, C3HC4 (zinc finger)"/>
    <property type="match status" value="1"/>
</dbReference>
<evidence type="ECO:0000256" key="2">
    <source>
        <dbReference type="SAM" id="Phobius"/>
    </source>
</evidence>
<evidence type="ECO:0000256" key="1">
    <source>
        <dbReference type="SAM" id="MobiDB-lite"/>
    </source>
</evidence>
<keyword evidence="2" id="KW-0812">Transmembrane</keyword>
<evidence type="ECO:0000259" key="3">
    <source>
        <dbReference type="PROSITE" id="PS51698"/>
    </source>
</evidence>
<gene>
    <name evidence="4" type="ORF">AB1Y20_013186</name>
</gene>
<reference evidence="4 5" key="1">
    <citation type="journal article" date="2024" name="Science">
        <title>Giant polyketide synthase enzymes in the biosynthesis of giant marine polyether toxins.</title>
        <authorList>
            <person name="Fallon T.R."/>
            <person name="Shende V.V."/>
            <person name="Wierzbicki I.H."/>
            <person name="Pendleton A.L."/>
            <person name="Watervoot N.F."/>
            <person name="Auber R.P."/>
            <person name="Gonzalez D.J."/>
            <person name="Wisecaver J.H."/>
            <person name="Moore B.S."/>
        </authorList>
    </citation>
    <scope>NUCLEOTIDE SEQUENCE [LARGE SCALE GENOMIC DNA]</scope>
    <source>
        <strain evidence="4 5">12B1</strain>
    </source>
</reference>
<keyword evidence="2" id="KW-1133">Transmembrane helix</keyword>
<proteinExistence type="predicted"/>
<dbReference type="SUPFAM" id="SSF57850">
    <property type="entry name" value="RING/U-box"/>
    <property type="match status" value="1"/>
</dbReference>
<dbReference type="SMART" id="SM00504">
    <property type="entry name" value="Ubox"/>
    <property type="match status" value="1"/>
</dbReference>
<accession>A0AB34IKW4</accession>
<dbReference type="EMBL" id="JBGBPQ010000023">
    <property type="protein sequence ID" value="KAL1500530.1"/>
    <property type="molecule type" value="Genomic_DNA"/>
</dbReference>
<organism evidence="4 5">
    <name type="scientific">Prymnesium parvum</name>
    <name type="common">Toxic golden alga</name>
    <dbReference type="NCBI Taxonomy" id="97485"/>
    <lineage>
        <taxon>Eukaryota</taxon>
        <taxon>Haptista</taxon>
        <taxon>Haptophyta</taxon>
        <taxon>Prymnesiophyceae</taxon>
        <taxon>Prymnesiales</taxon>
        <taxon>Prymnesiaceae</taxon>
        <taxon>Prymnesium</taxon>
    </lineage>
</organism>
<dbReference type="Pfam" id="PF04564">
    <property type="entry name" value="U-box"/>
    <property type="match status" value="1"/>
</dbReference>
<dbReference type="PANTHER" id="PTHR46573:SF1">
    <property type="entry name" value="WD REPEAT, SAM AND U-BOX DOMAIN-CONTAINING PROTEIN 1"/>
    <property type="match status" value="1"/>
</dbReference>
<dbReference type="CDD" id="cd16655">
    <property type="entry name" value="RING-Ubox_WDSUB1-like"/>
    <property type="match status" value="1"/>
</dbReference>
<feature type="transmembrane region" description="Helical" evidence="2">
    <location>
        <begin position="27"/>
        <end position="46"/>
    </location>
</feature>
<dbReference type="InterPro" id="IPR003613">
    <property type="entry name" value="Ubox_domain"/>
</dbReference>
<keyword evidence="5" id="KW-1185">Reference proteome</keyword>
<evidence type="ECO:0000313" key="5">
    <source>
        <dbReference type="Proteomes" id="UP001515480"/>
    </source>
</evidence>
<feature type="transmembrane region" description="Helical" evidence="2">
    <location>
        <begin position="79"/>
        <end position="101"/>
    </location>
</feature>
<feature type="region of interest" description="Disordered" evidence="1">
    <location>
        <begin position="185"/>
        <end position="206"/>
    </location>
</feature>
<dbReference type="AlphaFoldDB" id="A0AB34IKW4"/>
<keyword evidence="2" id="KW-0472">Membrane</keyword>
<dbReference type="InterPro" id="IPR052085">
    <property type="entry name" value="WD-SAM-U-box"/>
</dbReference>
<feature type="transmembrane region" description="Helical" evidence="2">
    <location>
        <begin position="52"/>
        <end position="72"/>
    </location>
</feature>
<dbReference type="PANTHER" id="PTHR46573">
    <property type="entry name" value="WD REPEAT, SAM AND U-BOX DOMAIN-CONTAINING PROTEIN 1"/>
    <property type="match status" value="1"/>
</dbReference>
<name>A0AB34IKW4_PRYPA</name>
<comment type="caution">
    <text evidence="4">The sequence shown here is derived from an EMBL/GenBank/DDBJ whole genome shotgun (WGS) entry which is preliminary data.</text>
</comment>
<dbReference type="GO" id="GO:0016567">
    <property type="term" value="P:protein ubiquitination"/>
    <property type="evidence" value="ECO:0007669"/>
    <property type="project" value="InterPro"/>
</dbReference>
<evidence type="ECO:0000313" key="4">
    <source>
        <dbReference type="EMBL" id="KAL1500530.1"/>
    </source>
</evidence>
<dbReference type="PROSITE" id="PS51698">
    <property type="entry name" value="U_BOX"/>
    <property type="match status" value="1"/>
</dbReference>
<sequence>MAGTPRRVSGVTDAEDPLMRARRRTTMVACALQIMLCVGLVGVAIAQRGRGLALLTMQPFFIGAAVLGFLGASTDRPTAVFAHALGSAGLSLVFALFIFGTTFLQHSDSKPDLWILVINLPMDAYLLLASILSLRLGLAMRRVRRELKAMRERLREELELHEAALSGDIAARRALCSSAAERRAEAGGADGRGGEQAGRRPQGAASSVSKDVCCPISMAVMMDPVIAADGHSYERTYITKWLETHCTSPLTGRVMPSKQLIPNHRLRQIIQSLGYANTQSLL</sequence>
<dbReference type="GO" id="GO:0004842">
    <property type="term" value="F:ubiquitin-protein transferase activity"/>
    <property type="evidence" value="ECO:0007669"/>
    <property type="project" value="InterPro"/>
</dbReference>
<feature type="transmembrane region" description="Helical" evidence="2">
    <location>
        <begin position="113"/>
        <end position="138"/>
    </location>
</feature>
<protein>
    <recommendedName>
        <fullName evidence="3">U-box domain-containing protein</fullName>
    </recommendedName>
</protein>
<dbReference type="Proteomes" id="UP001515480">
    <property type="component" value="Unassembled WGS sequence"/>
</dbReference>
<dbReference type="InterPro" id="IPR013083">
    <property type="entry name" value="Znf_RING/FYVE/PHD"/>
</dbReference>